<keyword evidence="4" id="KW-0227">DNA damage</keyword>
<evidence type="ECO:0000256" key="8">
    <source>
        <dbReference type="ARBA" id="ARBA00023242"/>
    </source>
</evidence>
<dbReference type="InterPro" id="IPR013178">
    <property type="entry name" value="Histone_AcTrfase_Rtt109/CBP"/>
</dbReference>
<comment type="catalytic activity">
    <reaction evidence="9">
        <text>L-lysyl-[histone] + acetyl-CoA = N(6)-acetyl-L-lysyl-[histone] + CoA + H(+)</text>
        <dbReference type="Rhea" id="RHEA:21992"/>
        <dbReference type="Rhea" id="RHEA-COMP:9845"/>
        <dbReference type="Rhea" id="RHEA-COMP:11338"/>
        <dbReference type="ChEBI" id="CHEBI:15378"/>
        <dbReference type="ChEBI" id="CHEBI:29969"/>
        <dbReference type="ChEBI" id="CHEBI:57287"/>
        <dbReference type="ChEBI" id="CHEBI:57288"/>
        <dbReference type="ChEBI" id="CHEBI:61930"/>
        <dbReference type="EC" id="2.3.1.48"/>
    </reaction>
    <physiologicalReaction direction="left-to-right" evidence="9">
        <dbReference type="Rhea" id="RHEA:21993"/>
    </physiologicalReaction>
</comment>
<dbReference type="RefSeq" id="XP_062876347.1">
    <property type="nucleotide sequence ID" value="XM_063020277.1"/>
</dbReference>
<evidence type="ECO:0000313" key="11">
    <source>
        <dbReference type="Proteomes" id="UP001338582"/>
    </source>
</evidence>
<keyword evidence="6" id="KW-0805">Transcription regulation</keyword>
<dbReference type="KEGG" id="asau:88172279"/>
<comment type="subcellular location">
    <subcellularLocation>
        <location evidence="1">Nucleus</location>
    </subcellularLocation>
</comment>
<dbReference type="GO" id="GO:0032931">
    <property type="term" value="F:histone H3K56 acetyltransferase activity"/>
    <property type="evidence" value="ECO:0007669"/>
    <property type="project" value="TreeGrafter"/>
</dbReference>
<proteinExistence type="predicted"/>
<keyword evidence="11" id="KW-1185">Reference proteome</keyword>
<reference evidence="10 11" key="1">
    <citation type="submission" date="2023-10" db="EMBL/GenBank/DDBJ databases">
        <title>Draft Genome Sequence of Candida saopaulonensis from a very Premature Infant with Sepsis.</title>
        <authorList>
            <person name="Ning Y."/>
            <person name="Dai R."/>
            <person name="Xiao M."/>
            <person name="Xu Y."/>
            <person name="Yan Q."/>
            <person name="Zhang L."/>
        </authorList>
    </citation>
    <scope>NUCLEOTIDE SEQUENCE [LARGE SCALE GENOMIC DNA]</scope>
    <source>
        <strain evidence="10 11">19XY460</strain>
    </source>
</reference>
<dbReference type="GO" id="GO:0006355">
    <property type="term" value="P:regulation of DNA-templated transcription"/>
    <property type="evidence" value="ECO:0007669"/>
    <property type="project" value="InterPro"/>
</dbReference>
<dbReference type="PANTHER" id="PTHR31571">
    <property type="entry name" value="ALTERED INHERITANCE OF MITOCHONDRIA PROTEIN 6"/>
    <property type="match status" value="1"/>
</dbReference>
<evidence type="ECO:0000256" key="5">
    <source>
        <dbReference type="ARBA" id="ARBA00022990"/>
    </source>
</evidence>
<keyword evidence="7" id="KW-0804">Transcription</keyword>
<evidence type="ECO:0000256" key="1">
    <source>
        <dbReference type="ARBA" id="ARBA00004123"/>
    </source>
</evidence>
<keyword evidence="3" id="KW-0808">Transferase</keyword>
<sequence>MLHKSMSMNFSLKLPDNKAFSTLHFRTNAYQCKPLTISKDKNVTLKVKHFFLLKELQSKCVVLGVEIYVYLTFQDSSLTRHIFVLKADTTGLSSVRFSAAEVVLEFVDYLVKVNPEIYYEHASFWSKDESKEKSQSSVDSHPAESEYAIVNDLLQLGERVKNEPGFLRNLSFYLSRESRRGNSKEFPLQRPTLLTTKISLFTRAADAYIFPESAKNTGKHVASGNLLFRWWIALLVKITDESWVCKADIPGSEARAVERFLPELKNWSRGNIYVSSENNSYAIRSIPLFPDDPKGRFLEHLIVENRYKGMNTTRYWEELGFRQEFRLGNVVGIIGCNNQQREIGGIVEDTSTMMTTRKQYKALHELVKGEDYSKKEDIQGMCETGILELCSRLGLNLIDKTVTGSCVAPVKRLHLAQQTDQPRQITNLTGLVKRKKK</sequence>
<evidence type="ECO:0000313" key="10">
    <source>
        <dbReference type="EMBL" id="WPK23963.1"/>
    </source>
</evidence>
<dbReference type="AlphaFoldDB" id="A0AAX4H615"/>
<dbReference type="EMBL" id="CP138894">
    <property type="protein sequence ID" value="WPK23963.1"/>
    <property type="molecule type" value="Genomic_DNA"/>
</dbReference>
<dbReference type="InterPro" id="IPR016849">
    <property type="entry name" value="Rtt109"/>
</dbReference>
<dbReference type="GO" id="GO:0006974">
    <property type="term" value="P:DNA damage response"/>
    <property type="evidence" value="ECO:0007669"/>
    <property type="project" value="UniProtKB-KW"/>
</dbReference>
<dbReference type="PROSITE" id="PS51728">
    <property type="entry name" value="RTT109_HAT"/>
    <property type="match status" value="1"/>
</dbReference>
<evidence type="ECO:0000256" key="6">
    <source>
        <dbReference type="ARBA" id="ARBA00023015"/>
    </source>
</evidence>
<evidence type="ECO:0000256" key="9">
    <source>
        <dbReference type="ARBA" id="ARBA00048940"/>
    </source>
</evidence>
<evidence type="ECO:0000256" key="4">
    <source>
        <dbReference type="ARBA" id="ARBA00022763"/>
    </source>
</evidence>
<dbReference type="InterPro" id="IPR051236">
    <property type="entry name" value="HAT_RTT109-like"/>
</dbReference>
<dbReference type="Pfam" id="PF08214">
    <property type="entry name" value="HAT_KAT11"/>
    <property type="match status" value="1"/>
</dbReference>
<dbReference type="PANTHER" id="PTHR31571:SF2">
    <property type="entry name" value="HISTONE ACETYLTRANSFERASE RTT109"/>
    <property type="match status" value="1"/>
</dbReference>
<dbReference type="GeneID" id="88172279"/>
<accession>A0AAX4H615</accession>
<name>A0AAX4H615_9ASCO</name>
<dbReference type="Proteomes" id="UP001338582">
    <property type="component" value="Chromosome 1"/>
</dbReference>
<dbReference type="EC" id="2.3.1.48" evidence="2"/>
<organism evidence="10 11">
    <name type="scientific">Australozyma saopauloensis</name>
    <dbReference type="NCBI Taxonomy" id="291208"/>
    <lineage>
        <taxon>Eukaryota</taxon>
        <taxon>Fungi</taxon>
        <taxon>Dikarya</taxon>
        <taxon>Ascomycota</taxon>
        <taxon>Saccharomycotina</taxon>
        <taxon>Pichiomycetes</taxon>
        <taxon>Metschnikowiaceae</taxon>
        <taxon>Australozyma</taxon>
    </lineage>
</organism>
<protein>
    <recommendedName>
        <fullName evidence="2">histone acetyltransferase</fullName>
        <ecNumber evidence="2">2.3.1.48</ecNumber>
    </recommendedName>
</protein>
<gene>
    <name evidence="10" type="ORF">PUMCH_001213</name>
</gene>
<evidence type="ECO:0000256" key="2">
    <source>
        <dbReference type="ARBA" id="ARBA00013184"/>
    </source>
</evidence>
<dbReference type="GO" id="GO:0005634">
    <property type="term" value="C:nucleus"/>
    <property type="evidence" value="ECO:0007669"/>
    <property type="project" value="UniProtKB-SubCell"/>
</dbReference>
<keyword evidence="8" id="KW-0539">Nucleus</keyword>
<dbReference type="SMART" id="SM01250">
    <property type="entry name" value="KAT11"/>
    <property type="match status" value="1"/>
</dbReference>
<evidence type="ECO:0000256" key="3">
    <source>
        <dbReference type="ARBA" id="ARBA00022679"/>
    </source>
</evidence>
<evidence type="ECO:0000256" key="7">
    <source>
        <dbReference type="ARBA" id="ARBA00023163"/>
    </source>
</evidence>
<keyword evidence="5" id="KW-0007">Acetylation</keyword>